<reference evidence="2" key="1">
    <citation type="journal article" date="2015" name="Genome Biol. Evol.">
        <title>Organellar Genomes of White Spruce (Picea glauca): Assembly and Annotation.</title>
        <authorList>
            <person name="Jackman S.D."/>
            <person name="Warren R.L."/>
            <person name="Gibb E.A."/>
            <person name="Vandervalk B.P."/>
            <person name="Mohamadi H."/>
            <person name="Chu J."/>
            <person name="Raymond A."/>
            <person name="Pleasance S."/>
            <person name="Coope R."/>
            <person name="Wildung M.R."/>
            <person name="Ritland C.E."/>
            <person name="Bousquet J."/>
            <person name="Jones S.J."/>
            <person name="Bohlmann J."/>
            <person name="Birol I."/>
        </authorList>
    </citation>
    <scope>NUCLEOTIDE SEQUENCE [LARGE SCALE GENOMIC DNA]</scope>
    <source>
        <tissue evidence="2">Flushing bud</tissue>
    </source>
</reference>
<dbReference type="AlphaFoldDB" id="A0A117NJ86"/>
<keyword evidence="1" id="KW-1133">Transmembrane helix</keyword>
<sequence length="56" mass="6666">MIPRGVYRTGFRMPLLYGFFLNVISESVPIIGLRWYGLNGSRDHRRRIFPRSTFTF</sequence>
<evidence type="ECO:0000313" key="2">
    <source>
        <dbReference type="EMBL" id="KUM51098.1"/>
    </source>
</evidence>
<evidence type="ECO:0000256" key="1">
    <source>
        <dbReference type="SAM" id="Phobius"/>
    </source>
</evidence>
<name>A0A117NJ86_PICGL</name>
<gene>
    <name evidence="2" type="ORF">ABT39_MTgene944</name>
</gene>
<protein>
    <submittedName>
        <fullName evidence="2">Uncharacterized protein</fullName>
    </submittedName>
</protein>
<comment type="caution">
    <text evidence="2">The sequence shown here is derived from an EMBL/GenBank/DDBJ whole genome shotgun (WGS) entry which is preliminary data.</text>
</comment>
<keyword evidence="1" id="KW-0812">Transmembrane</keyword>
<proteinExistence type="predicted"/>
<keyword evidence="2" id="KW-0496">Mitochondrion</keyword>
<dbReference type="EMBL" id="LKAM01000001">
    <property type="protein sequence ID" value="KUM51098.1"/>
    <property type="molecule type" value="Genomic_DNA"/>
</dbReference>
<keyword evidence="1" id="KW-0472">Membrane</keyword>
<accession>A0A117NJ86</accession>
<geneLocation type="mitochondrion" evidence="2"/>
<organism evidence="2">
    <name type="scientific">Picea glauca</name>
    <name type="common">White spruce</name>
    <name type="synonym">Pinus glauca</name>
    <dbReference type="NCBI Taxonomy" id="3330"/>
    <lineage>
        <taxon>Eukaryota</taxon>
        <taxon>Viridiplantae</taxon>
        <taxon>Streptophyta</taxon>
        <taxon>Embryophyta</taxon>
        <taxon>Tracheophyta</taxon>
        <taxon>Spermatophyta</taxon>
        <taxon>Pinopsida</taxon>
        <taxon>Pinidae</taxon>
        <taxon>Conifers I</taxon>
        <taxon>Pinales</taxon>
        <taxon>Pinaceae</taxon>
        <taxon>Picea</taxon>
    </lineage>
</organism>
<feature type="transmembrane region" description="Helical" evidence="1">
    <location>
        <begin position="15"/>
        <end position="37"/>
    </location>
</feature>